<dbReference type="OrthoDB" id="9764953at2"/>
<name>A0A562SQB4_9BACT</name>
<dbReference type="AlphaFoldDB" id="A0A562SQB4"/>
<comment type="caution">
    <text evidence="4">The sequence shown here is derived from an EMBL/GenBank/DDBJ whole genome shotgun (WGS) entry which is preliminary data.</text>
</comment>
<feature type="domain" description="Peptidase S9 prolyl oligopeptidase catalytic" evidence="3">
    <location>
        <begin position="360"/>
        <end position="513"/>
    </location>
</feature>
<organism evidence="4 5">
    <name type="scientific">Lacibacter cauensis</name>
    <dbReference type="NCBI Taxonomy" id="510947"/>
    <lineage>
        <taxon>Bacteria</taxon>
        <taxon>Pseudomonadati</taxon>
        <taxon>Bacteroidota</taxon>
        <taxon>Chitinophagia</taxon>
        <taxon>Chitinophagales</taxon>
        <taxon>Chitinophagaceae</taxon>
        <taxon>Lacibacter</taxon>
    </lineage>
</organism>
<gene>
    <name evidence="4" type="ORF">IQ13_1524</name>
</gene>
<evidence type="ECO:0000259" key="3">
    <source>
        <dbReference type="Pfam" id="PF00326"/>
    </source>
</evidence>
<dbReference type="InterPro" id="IPR029058">
    <property type="entry name" value="AB_hydrolase_fold"/>
</dbReference>
<evidence type="ECO:0000313" key="4">
    <source>
        <dbReference type="EMBL" id="TWI83412.1"/>
    </source>
</evidence>
<evidence type="ECO:0000256" key="2">
    <source>
        <dbReference type="SAM" id="SignalP"/>
    </source>
</evidence>
<evidence type="ECO:0000313" key="5">
    <source>
        <dbReference type="Proteomes" id="UP000316167"/>
    </source>
</evidence>
<sequence>MVRSIIVILFFLFFSGVFAQDTVRFTKGLAVASGSRYGREAIYTDLLAWNMYNGTLVKPSVNAVFTTTEKGEQILWREITADSSGRFRVFGRNFQRSTNPFLNPGSADRGSDYLYLTYNSTKAQPALLNIMGNSAVYVNGAPHMGDPYSAGYMYVPVLLKKGLNEFYVRAANVLPELILNVKPVQLLTNDVTIPIIDVSQPNKKINAALVVANTSASVVKNMQVQTFVAGKEITVVIPSVPAFVTRKIIIEADASAITAKGKYNCKVLLLQNGKAVDEKTITLEAVENGSHYSNTFISTIDGSLQYYAVTPQLGGWKSNAALFLSVHGAGVEAIGQARAYKSKDWGTLVAATNRRPRGFNWEDWGRLDALEVLTIARQTFQPNPQQVYLTGHSMGGHGTWFLGATYSDKWAAIAPAAGYASLKDYGSADGRIPDSSRSASEKILLRAGNQSDVPKLAFNYKPLGVYILHGDSDKVVPVTYARQMRKVLADFHSDYNYYEYPGGEHWFGDQSVDWPHIFSFFKWHSIPHDTVVNTIDFTTSSPGIAATYRWATIYQQLHPLQYSRIQLQRNRAAKSITGSTENVLLLQLALNNFGAAAEVKIVLDSTNAVLYKTSSANDTIFVRKENGKWVVAAKPDVYEKNPVRYGTFKEAFNHHMLFVVATGGTAEEKETVMNKAVYDAETWYYRGNGAVDIITDKEYSPAKYAGRNVILYGNANTNAAWKTLLSNCPIQVNNNELKAGDASWKGNNLAAYFIWPQKDPTLLTGVVAATGTAGMKAAYANQYFAGGSGFPDFMIFNSDMLKGDDKAIKLAGFFDQQWKLSPAEYVLQQ</sequence>
<feature type="signal peptide" evidence="2">
    <location>
        <begin position="1"/>
        <end position="19"/>
    </location>
</feature>
<dbReference type="RefSeq" id="WP_144885543.1">
    <property type="nucleotide sequence ID" value="NZ_VLLE01000003.1"/>
</dbReference>
<dbReference type="PANTHER" id="PTHR43037">
    <property type="entry name" value="UNNAMED PRODUCT-RELATED"/>
    <property type="match status" value="1"/>
</dbReference>
<dbReference type="Gene3D" id="3.40.50.1820">
    <property type="entry name" value="alpha/beta hydrolase"/>
    <property type="match status" value="1"/>
</dbReference>
<accession>A0A562SQB4</accession>
<dbReference type="InterPro" id="IPR050955">
    <property type="entry name" value="Plant_Biomass_Hydrol_Est"/>
</dbReference>
<keyword evidence="1 2" id="KW-0732">Signal</keyword>
<feature type="chain" id="PRO_5021699083" evidence="2">
    <location>
        <begin position="20"/>
        <end position="829"/>
    </location>
</feature>
<dbReference type="SUPFAM" id="SSF53474">
    <property type="entry name" value="alpha/beta-Hydrolases"/>
    <property type="match status" value="1"/>
</dbReference>
<keyword evidence="5" id="KW-1185">Reference proteome</keyword>
<dbReference type="InterPro" id="IPR001375">
    <property type="entry name" value="Peptidase_S9_cat"/>
</dbReference>
<proteinExistence type="predicted"/>
<dbReference type="Proteomes" id="UP000316167">
    <property type="component" value="Unassembled WGS sequence"/>
</dbReference>
<dbReference type="PANTHER" id="PTHR43037:SF4">
    <property type="entry name" value="PEPTIDASE S9 PROLYL OLIGOPEPTIDASE CATALYTIC DOMAIN-CONTAINING PROTEIN"/>
    <property type="match status" value="1"/>
</dbReference>
<evidence type="ECO:0000256" key="1">
    <source>
        <dbReference type="ARBA" id="ARBA00022729"/>
    </source>
</evidence>
<protein>
    <submittedName>
        <fullName evidence="4">Prolyl oligopeptidase family protein</fullName>
    </submittedName>
</protein>
<dbReference type="EMBL" id="VLLE01000003">
    <property type="protein sequence ID" value="TWI83412.1"/>
    <property type="molecule type" value="Genomic_DNA"/>
</dbReference>
<dbReference type="GO" id="GO:0008236">
    <property type="term" value="F:serine-type peptidase activity"/>
    <property type="evidence" value="ECO:0007669"/>
    <property type="project" value="InterPro"/>
</dbReference>
<dbReference type="Pfam" id="PF00326">
    <property type="entry name" value="Peptidase_S9"/>
    <property type="match status" value="1"/>
</dbReference>
<reference evidence="4 5" key="1">
    <citation type="journal article" date="2015" name="Stand. Genomic Sci.">
        <title>Genomic Encyclopedia of Bacterial and Archaeal Type Strains, Phase III: the genomes of soil and plant-associated and newly described type strains.</title>
        <authorList>
            <person name="Whitman W.B."/>
            <person name="Woyke T."/>
            <person name="Klenk H.P."/>
            <person name="Zhou Y."/>
            <person name="Lilburn T.G."/>
            <person name="Beck B.J."/>
            <person name="De Vos P."/>
            <person name="Vandamme P."/>
            <person name="Eisen J.A."/>
            <person name="Garrity G."/>
            <person name="Hugenholtz P."/>
            <person name="Kyrpides N.C."/>
        </authorList>
    </citation>
    <scope>NUCLEOTIDE SEQUENCE [LARGE SCALE GENOMIC DNA]</scope>
    <source>
        <strain evidence="4 5">CGMCC 1.7271</strain>
    </source>
</reference>
<dbReference type="GO" id="GO:0006508">
    <property type="term" value="P:proteolysis"/>
    <property type="evidence" value="ECO:0007669"/>
    <property type="project" value="InterPro"/>
</dbReference>